<proteinExistence type="predicted"/>
<evidence type="ECO:0000313" key="1">
    <source>
        <dbReference type="EMBL" id="OAG31884.1"/>
    </source>
</evidence>
<protein>
    <submittedName>
        <fullName evidence="1">Uncharacterized protein</fullName>
    </submittedName>
</protein>
<sequence>MQSFSVTELRELIGLAKTGGNMTSALETRLLGFLDNQEGIGSIFQTIEVEDALGRFYSLLLLQKGISPMQQRGSEEELDVFIEKVEHLLDVGVGTNDRMEMARVSALYSSLALLFWPVKMARFVERVSGLLSQRQRLGFEILKNFLGQVADSLEITEERRYELKKHIGAAINALFLLVLQEFSKDQCIEVLAIMCRIGIASEECLKRVFVDGFGFTEGVSELISELSLDSTSELFGAIADFLYKNYRELKQSEMEALEALVECASSFGHQSLPKCMGTGSFDLLLREILCDSIHELKDIIEGETVLAALKVYVSRAKGYLLQKNGTLTPPAQASPGMQGPGESAEDMGVVLGENPGQMLLTICSLHLSLGAASNDFIVRALDMVGTAFPVAVTEFLSAFNESIPTHACEALLKRAVAPVYLSSAYLNLRQTVIRGEYSTEAVKDVDLRTGKECAAVKDCLEGAEKQGRLDLSVVMQVYEKAIEVSGYYSLDLAVTCAVLLGRKDLVLHTMQGFEGKGVAAFVSAITKCPEIVGEVFGEFQRYFLEKEGDLTNEIDAISKVLSQGSAPSRSGSGKGSVPGIDATELLGQPIIEKIFSKIDQGTFLELKKIAKILPNLTGTIHTAFIHRIWSRIRRDSEQQLATGDYEHNADIQQLLDRVTAECVADEVSVLYEIVGQGDFPIRGMFLGIKRVLETGRESAHQMQIESAVVNMLVSIYVNNSEETVRASVVGLLTEKPERISLMESIYHVSLSEVQNVKEKRGAMKRALRRIEGMKEKQGAILPKTINKAISSEDRWTEVSTPFSQ</sequence>
<dbReference type="Proteomes" id="UP000185944">
    <property type="component" value="Unassembled WGS sequence"/>
</dbReference>
<gene>
    <name evidence="1" type="ORF">NEDG_00359</name>
</gene>
<evidence type="ECO:0000313" key="2">
    <source>
        <dbReference type="Proteomes" id="UP000185944"/>
    </source>
</evidence>
<reference evidence="1 2" key="1">
    <citation type="submission" date="2016-02" db="EMBL/GenBank/DDBJ databases">
        <title>Discovery of a natural microsporidian pathogen with a broad tissue tropism in Caenorhabditis elegans.</title>
        <authorList>
            <person name="Luallen R.J."/>
            <person name="Reinke A.W."/>
            <person name="Tong L."/>
            <person name="Botts M.R."/>
            <person name="Felix M.-A."/>
            <person name="Troemel E.R."/>
        </authorList>
    </citation>
    <scope>NUCLEOTIDE SEQUENCE [LARGE SCALE GENOMIC DNA]</scope>
    <source>
        <strain evidence="1 2">JUm2807</strain>
    </source>
</reference>
<dbReference type="RefSeq" id="XP_067545485.1">
    <property type="nucleotide sequence ID" value="XM_067687777.1"/>
</dbReference>
<keyword evidence="2" id="KW-1185">Reference proteome</keyword>
<accession>A0A177EIT5</accession>
<dbReference type="OrthoDB" id="2193770at2759"/>
<dbReference type="GeneID" id="93646709"/>
<comment type="caution">
    <text evidence="1">The sequence shown here is derived from an EMBL/GenBank/DDBJ whole genome shotgun (WGS) entry which is preliminary data.</text>
</comment>
<dbReference type="AlphaFoldDB" id="A0A177EIT5"/>
<dbReference type="EMBL" id="LTDL01000014">
    <property type="protein sequence ID" value="OAG31884.1"/>
    <property type="molecule type" value="Genomic_DNA"/>
</dbReference>
<dbReference type="VEuPathDB" id="MicrosporidiaDB:NEDG_00359"/>
<organism evidence="1 2">
    <name type="scientific">Nematocida displodere</name>
    <dbReference type="NCBI Taxonomy" id="1805483"/>
    <lineage>
        <taxon>Eukaryota</taxon>
        <taxon>Fungi</taxon>
        <taxon>Fungi incertae sedis</taxon>
        <taxon>Microsporidia</taxon>
        <taxon>Nematocida</taxon>
    </lineage>
</organism>
<name>A0A177EIT5_9MICR</name>